<keyword evidence="2" id="KW-1185">Reference proteome</keyword>
<gene>
    <name evidence="1" type="ORF">ACEZ3G_07955</name>
</gene>
<organism evidence="1 2">
    <name type="scientific">Meishania litoralis</name>
    <dbReference type="NCBI Taxonomy" id="3434685"/>
    <lineage>
        <taxon>Bacteria</taxon>
        <taxon>Pseudomonadati</taxon>
        <taxon>Bacteroidota</taxon>
        <taxon>Flavobacteriia</taxon>
        <taxon>Flavobacteriales</taxon>
        <taxon>Flavobacteriaceae</taxon>
        <taxon>Meishania</taxon>
    </lineage>
</organism>
<evidence type="ECO:0000313" key="2">
    <source>
        <dbReference type="Proteomes" id="UP001595191"/>
    </source>
</evidence>
<dbReference type="EMBL" id="JBHFPV010000001">
    <property type="protein sequence ID" value="MFH6603406.1"/>
    <property type="molecule type" value="Genomic_DNA"/>
</dbReference>
<sequence>MNKTIFLTAVIMGVLAIGLGAFGAHGLEKLVDADSVATFETGVMYQMYHALFLLILAGFVKISERSKKLVFYLIMTGVLFFSFSIYLLATNSLTTFDFKTIGFITPIGGLLLILGWIVLGYRGFRNFN</sequence>
<name>A0ACC7LJI3_9FLAO</name>
<accession>A0ACC7LJI3</accession>
<dbReference type="Proteomes" id="UP001595191">
    <property type="component" value="Unassembled WGS sequence"/>
</dbReference>
<reference evidence="1" key="1">
    <citation type="submission" date="2024-09" db="EMBL/GenBank/DDBJ databases">
        <authorList>
            <person name="Liu J."/>
        </authorList>
    </citation>
    <scope>NUCLEOTIDE SEQUENCE</scope>
    <source>
        <strain evidence="1">NBU2967</strain>
    </source>
</reference>
<evidence type="ECO:0000313" key="1">
    <source>
        <dbReference type="EMBL" id="MFH6603406.1"/>
    </source>
</evidence>
<comment type="caution">
    <text evidence="1">The sequence shown here is derived from an EMBL/GenBank/DDBJ whole genome shotgun (WGS) entry which is preliminary data.</text>
</comment>
<proteinExistence type="predicted"/>
<protein>
    <submittedName>
        <fullName evidence="1">DUF423 domain-containing protein</fullName>
    </submittedName>
</protein>